<dbReference type="CDD" id="cd00332">
    <property type="entry name" value="PAL-HAL"/>
    <property type="match status" value="1"/>
</dbReference>
<dbReference type="EMBL" id="JBBMFV010000004">
    <property type="protein sequence ID" value="MEO3941499.1"/>
    <property type="molecule type" value="Genomic_DNA"/>
</dbReference>
<dbReference type="Proteomes" id="UP001448614">
    <property type="component" value="Unassembled WGS sequence"/>
</dbReference>
<keyword evidence="3" id="KW-1185">Reference proteome</keyword>
<dbReference type="InterPro" id="IPR001106">
    <property type="entry name" value="Aromatic_Lyase"/>
</dbReference>
<dbReference type="Gene3D" id="1.10.275.10">
    <property type="entry name" value="Fumarase/aspartase (N-terminal domain)"/>
    <property type="match status" value="1"/>
</dbReference>
<organism evidence="2 3">
    <name type="scientific">Paenarthrobacter nicotinovorans</name>
    <name type="common">Arthrobacter nicotinovorans</name>
    <dbReference type="NCBI Taxonomy" id="29320"/>
    <lineage>
        <taxon>Bacteria</taxon>
        <taxon>Bacillati</taxon>
        <taxon>Actinomycetota</taxon>
        <taxon>Actinomycetes</taxon>
        <taxon>Micrococcales</taxon>
        <taxon>Micrococcaceae</taxon>
        <taxon>Paenarthrobacter</taxon>
    </lineage>
</organism>
<dbReference type="InterPro" id="IPR024083">
    <property type="entry name" value="Fumarase/histidase_N"/>
</dbReference>
<sequence length="539" mass="55636">MASAGPRALHLGTTPISARSVALTAESSFHVKLNQDALTLMTRSRDVLEHAAASGQRVYGLNTLLGSGRDTAVEEKSLLAYQIQVVRYHNSGVGSYLDRSAARAVILARLIGFSRGGSGVRPETAAFYGEMLNRGVLPAIPREGSVGSSDLTQLAAVAAVAIGEGQAFDADGTLIPGAKALADAGLQPLVLAPGEALALVSANAYSVGVGTLALVRLQYLARLADVALSLSLETTARYDGGGNLSPFSPAIQAAKAVNGQGDSASAVRHLLSGGWMEDVRPEVSVQDALSFRAAPQTHGAFRSLVAQLDAALEVELNGRGDNPLVDVESGLMVSGGNFQPMQLALAFEGLRVAVAHVGISSERRIAKLYPPQRAIRARHLQAASTKAPSAGSGPGAGLDSAPAAGLAQEELPGLLWYSAAGLLAELKFLAAPATLGAPTLSADVEDHSTLAPLALQQLEKSVEVLEKLLAIEALTASYLLLEAGAAQPLGKGTAVVVGRLADVLADRPAAPDLVERARIALRDATDRVLPETEEGAELR</sequence>
<dbReference type="Pfam" id="PF00221">
    <property type="entry name" value="Lyase_aromatic"/>
    <property type="match status" value="1"/>
</dbReference>
<gene>
    <name evidence="2" type="ORF">V3C41_10525</name>
</gene>
<dbReference type="PANTHER" id="PTHR10362">
    <property type="entry name" value="HISTIDINE AMMONIA-LYASE"/>
    <property type="match status" value="1"/>
</dbReference>
<keyword evidence="1" id="KW-0456">Lyase</keyword>
<dbReference type="SUPFAM" id="SSF48557">
    <property type="entry name" value="L-aspartase-like"/>
    <property type="match status" value="1"/>
</dbReference>
<proteinExistence type="predicted"/>
<evidence type="ECO:0000256" key="1">
    <source>
        <dbReference type="ARBA" id="ARBA00023239"/>
    </source>
</evidence>
<dbReference type="Gene3D" id="1.20.200.10">
    <property type="entry name" value="Fumarase/aspartase (Central domain)"/>
    <property type="match status" value="1"/>
</dbReference>
<name>A0ABV0GSQ0_PAENI</name>
<dbReference type="RefSeq" id="WP_347782516.1">
    <property type="nucleotide sequence ID" value="NZ_JBBMFV010000004.1"/>
</dbReference>
<accession>A0ABV0GSQ0</accession>
<evidence type="ECO:0000313" key="2">
    <source>
        <dbReference type="EMBL" id="MEO3941499.1"/>
    </source>
</evidence>
<protein>
    <submittedName>
        <fullName evidence="2">Aromatic amino acid ammonia-lyase</fullName>
    </submittedName>
</protein>
<dbReference type="InterPro" id="IPR008948">
    <property type="entry name" value="L-Aspartase-like"/>
</dbReference>
<comment type="caution">
    <text evidence="2">The sequence shown here is derived from an EMBL/GenBank/DDBJ whole genome shotgun (WGS) entry which is preliminary data.</text>
</comment>
<reference evidence="2 3" key="1">
    <citation type="journal article" date="2024" name="Appl. Microbiol. Biotechnol.">
        <title>Biosynthetic gene clusters with biotechnological applications in novel Antarctic isolates from Actinomycetota.</title>
        <authorList>
            <person name="Bruna P."/>
            <person name="Nunez-Montero K."/>
            <person name="Contreras M.J."/>
            <person name="Leal K."/>
            <person name="Garcia M."/>
            <person name="Abanto M."/>
            <person name="Barrientos L."/>
        </authorList>
    </citation>
    <scope>NUCLEOTIDE SEQUENCE [LARGE SCALE GENOMIC DNA]</scope>
    <source>
        <strain evidence="2 3">Se16.17</strain>
    </source>
</reference>
<evidence type="ECO:0000313" key="3">
    <source>
        <dbReference type="Proteomes" id="UP001448614"/>
    </source>
</evidence>